<dbReference type="GO" id="GO:0006270">
    <property type="term" value="P:DNA replication initiation"/>
    <property type="evidence" value="ECO:0007669"/>
    <property type="project" value="TreeGrafter"/>
</dbReference>
<dbReference type="GO" id="GO:0006269">
    <property type="term" value="P:DNA replication, synthesis of primer"/>
    <property type="evidence" value="ECO:0007669"/>
    <property type="project" value="UniProtKB-KW"/>
</dbReference>
<dbReference type="KEGG" id="csu:CSUB_C0748"/>
<evidence type="ECO:0000259" key="8">
    <source>
        <dbReference type="Pfam" id="PF04104"/>
    </source>
</evidence>
<dbReference type="EC" id="2.7.7.-" evidence="9"/>
<evidence type="ECO:0000256" key="6">
    <source>
        <dbReference type="ARBA" id="ARBA00023004"/>
    </source>
</evidence>
<dbReference type="STRING" id="311458.CSUB_C0748"/>
<keyword evidence="2" id="KW-0004">4Fe-4S</keyword>
<evidence type="ECO:0000256" key="4">
    <source>
        <dbReference type="ARBA" id="ARBA00022705"/>
    </source>
</evidence>
<accession>E6N614</accession>
<dbReference type="InterPro" id="IPR023642">
    <property type="entry name" value="DNA_primase_lsu_PriL"/>
</dbReference>
<evidence type="ECO:0000313" key="12">
    <source>
        <dbReference type="Proteomes" id="UP000008120"/>
    </source>
</evidence>
<protein>
    <submittedName>
        <fullName evidence="9">DNA primase large subunit</fullName>
        <ecNumber evidence="9">2.7.7.-</ecNumber>
    </submittedName>
</protein>
<dbReference type="Pfam" id="PF26466">
    <property type="entry name" value="DNA_primase_lrg_N"/>
    <property type="match status" value="1"/>
</dbReference>
<dbReference type="SUPFAM" id="SSF140914">
    <property type="entry name" value="PriB N-terminal domain-like"/>
    <property type="match status" value="1"/>
</dbReference>
<reference evidence="9 12" key="1">
    <citation type="journal article" date="2005" name="Environ. Microbiol.">
        <title>Genetic and functional properties of uncultivated thermophilic crenarchaeotes from a subsurface gold mine as revealed by analysis of genome fragments.</title>
        <authorList>
            <person name="Nunoura T."/>
            <person name="Hirayama H."/>
            <person name="Takami H."/>
            <person name="Oida H."/>
            <person name="Nishi S."/>
            <person name="Shimamura S."/>
            <person name="Suzuki Y."/>
            <person name="Inagaki F."/>
            <person name="Takai K."/>
            <person name="Nealson K.H."/>
            <person name="Horikoshi K."/>
        </authorList>
    </citation>
    <scope>NUCLEOTIDE SEQUENCE [LARGE SCALE GENOMIC DNA]</scope>
</reference>
<evidence type="ECO:0000256" key="2">
    <source>
        <dbReference type="ARBA" id="ARBA00022485"/>
    </source>
</evidence>
<dbReference type="BioCyc" id="CCAL311458:G131R-761-MONOMER"/>
<organism evidence="9 12">
    <name type="scientific">Caldiarchaeum subterraneum</name>
    <dbReference type="NCBI Taxonomy" id="311458"/>
    <lineage>
        <taxon>Archaea</taxon>
        <taxon>Nitrososphaerota</taxon>
        <taxon>Candidatus Caldarchaeales</taxon>
        <taxon>Candidatus Caldarchaeaceae</taxon>
        <taxon>Candidatus Caldarchaeum</taxon>
    </lineage>
</organism>
<dbReference type="EMBL" id="AP011893">
    <property type="protein sequence ID" value="BAJ49440.1"/>
    <property type="molecule type" value="Genomic_DNA"/>
</dbReference>
<evidence type="ECO:0000256" key="1">
    <source>
        <dbReference type="ARBA" id="ARBA00001966"/>
    </source>
</evidence>
<dbReference type="Proteomes" id="UP000008120">
    <property type="component" value="Chromosome"/>
</dbReference>
<keyword evidence="3" id="KW-0639">Primosome</keyword>
<evidence type="ECO:0000313" key="11">
    <source>
        <dbReference type="EMBL" id="BAJ50606.1"/>
    </source>
</evidence>
<dbReference type="PANTHER" id="PTHR10537">
    <property type="entry name" value="DNA PRIMASE LARGE SUBUNIT"/>
    <property type="match status" value="1"/>
</dbReference>
<keyword evidence="9" id="KW-0548">Nucleotidyltransferase</keyword>
<dbReference type="InterPro" id="IPR007238">
    <property type="entry name" value="DNA_primase_lsu_euk/arc"/>
</dbReference>
<dbReference type="GO" id="GO:1990077">
    <property type="term" value="C:primosome complex"/>
    <property type="evidence" value="ECO:0007669"/>
    <property type="project" value="UniProtKB-KW"/>
</dbReference>
<keyword evidence="5" id="KW-0479">Metal-binding</keyword>
<dbReference type="GO" id="GO:0003899">
    <property type="term" value="F:DNA-directed RNA polymerase activity"/>
    <property type="evidence" value="ECO:0007669"/>
    <property type="project" value="InterPro"/>
</dbReference>
<dbReference type="PANTHER" id="PTHR10537:SF3">
    <property type="entry name" value="DNA PRIMASE LARGE SUBUNIT"/>
    <property type="match status" value="1"/>
</dbReference>
<proteinExistence type="predicted"/>
<feature type="domain" description="DNA primase large subunit C-terminal" evidence="8">
    <location>
        <begin position="138"/>
        <end position="233"/>
    </location>
</feature>
<evidence type="ECO:0000313" key="9">
    <source>
        <dbReference type="EMBL" id="BAJ47731.1"/>
    </source>
</evidence>
<dbReference type="EMBL" id="BA000048">
    <property type="protein sequence ID" value="BAJ50606.1"/>
    <property type="molecule type" value="Genomic_DNA"/>
</dbReference>
<keyword evidence="7" id="KW-0411">Iron-sulfur</keyword>
<evidence type="ECO:0000256" key="7">
    <source>
        <dbReference type="ARBA" id="ARBA00023014"/>
    </source>
</evidence>
<sequence>MIASTIADNWLMRRWALAESARVERLLHSEDTATFEFIVGRLLNVQKDGDEYMIRFTDYLRLAQDLTRELSWKLVNQKLSRGWVYLTRTRLTRLLRQYLYQELVRSFETTRRLAKPPEKIAQAMAEVVKNWQRQAPATKGILPPCMIAIHERLSDTSHTENFILAAHLLSSGYTVEEVVNIFRIRSDFREDIARYQVEHIAGLRGSRVKYRPPSCQRMRELNLCVQNGRLCPPNIRNPLQYRPKQQRQTT</sequence>
<evidence type="ECO:0000313" key="10">
    <source>
        <dbReference type="EMBL" id="BAJ49440.1"/>
    </source>
</evidence>
<dbReference type="InterPro" id="IPR058560">
    <property type="entry name" value="DNA_primase_C"/>
</dbReference>
<dbReference type="Pfam" id="PF04104">
    <property type="entry name" value="DNA_primase_lrg"/>
    <property type="match status" value="1"/>
</dbReference>
<gene>
    <name evidence="11" type="ORF">CSUB_C0748</name>
    <name evidence="9" type="ORF">HGMM_F13A09C16</name>
    <name evidence="10" type="ORF">HGMM_F15D08C31</name>
</gene>
<dbReference type="CDD" id="cd06560">
    <property type="entry name" value="PriL"/>
    <property type="match status" value="1"/>
</dbReference>
<keyword evidence="4" id="KW-0235">DNA replication</keyword>
<reference evidence="9 12" key="2">
    <citation type="journal article" date="2011" name="Nucleic Acids Res.">
        <title>Insights into the evolution of Archaea and eukaryotic protein modifier systems revealed by the genome of a novel archaeal group.</title>
        <authorList>
            <person name="Nunoura T."/>
            <person name="Takaki Y."/>
            <person name="Kakuta J."/>
            <person name="Nishi S."/>
            <person name="Sugahara J."/>
            <person name="Kazama H."/>
            <person name="Chee G."/>
            <person name="Hattori M."/>
            <person name="Kanai A."/>
            <person name="Atomi H."/>
            <person name="Takai K."/>
            <person name="Takami H."/>
        </authorList>
    </citation>
    <scope>NUCLEOTIDE SEQUENCE [LARGE SCALE GENOMIC DNA]</scope>
</reference>
<keyword evidence="9" id="KW-0808">Transferase</keyword>
<evidence type="ECO:0000256" key="5">
    <source>
        <dbReference type="ARBA" id="ARBA00022723"/>
    </source>
</evidence>
<comment type="cofactor">
    <cofactor evidence="1">
        <name>[4Fe-4S] cluster</name>
        <dbReference type="ChEBI" id="CHEBI:49883"/>
    </cofactor>
</comment>
<dbReference type="EMBL" id="AP011845">
    <property type="protein sequence ID" value="BAJ47731.1"/>
    <property type="molecule type" value="Genomic_DNA"/>
</dbReference>
<dbReference type="GO" id="GO:0046872">
    <property type="term" value="F:metal ion binding"/>
    <property type="evidence" value="ECO:0007669"/>
    <property type="project" value="UniProtKB-KW"/>
</dbReference>
<name>E6N614_CALS0</name>
<evidence type="ECO:0000256" key="3">
    <source>
        <dbReference type="ARBA" id="ARBA00022515"/>
    </source>
</evidence>
<keyword evidence="6" id="KW-0408">Iron</keyword>
<dbReference type="GO" id="GO:0051539">
    <property type="term" value="F:4 iron, 4 sulfur cluster binding"/>
    <property type="evidence" value="ECO:0007669"/>
    <property type="project" value="UniProtKB-KW"/>
</dbReference>
<dbReference type="AlphaFoldDB" id="E6N614"/>